<dbReference type="InterPro" id="IPR025593">
    <property type="entry name" value="GAS8_dom"/>
</dbReference>
<evidence type="ECO:0000256" key="12">
    <source>
        <dbReference type="ARBA" id="ARBA00031568"/>
    </source>
</evidence>
<keyword evidence="11" id="KW-0966">Cell projection</keyword>
<comment type="subcellular location">
    <subcellularLocation>
        <location evidence="1">Cell projection</location>
        <location evidence="1">Cilium</location>
        <location evidence="1">Flagellum</location>
    </subcellularLocation>
    <subcellularLocation>
        <location evidence="2">Cytoplasm</location>
        <location evidence="2">Cytoskeleton</location>
    </subcellularLocation>
</comment>
<evidence type="ECO:0000256" key="5">
    <source>
        <dbReference type="ARBA" id="ARBA00022490"/>
    </source>
</evidence>
<dbReference type="Proteomes" id="UP001488805">
    <property type="component" value="Unassembled WGS sequence"/>
</dbReference>
<keyword evidence="5" id="KW-0963">Cytoplasm</keyword>
<evidence type="ECO:0000313" key="16">
    <source>
        <dbReference type="EMBL" id="KAK9519202.1"/>
    </source>
</evidence>
<dbReference type="GO" id="GO:0005874">
    <property type="term" value="C:microtubule"/>
    <property type="evidence" value="ECO:0007669"/>
    <property type="project" value="UniProtKB-KW"/>
</dbReference>
<evidence type="ECO:0000256" key="6">
    <source>
        <dbReference type="ARBA" id="ARBA00022701"/>
    </source>
</evidence>
<proteinExistence type="inferred from homology"/>
<feature type="region of interest" description="Disordered" evidence="14">
    <location>
        <begin position="1"/>
        <end position="34"/>
    </location>
</feature>
<dbReference type="EMBL" id="JBCEZU010000434">
    <property type="protein sequence ID" value="KAK9519202.1"/>
    <property type="molecule type" value="Genomic_DNA"/>
</dbReference>
<feature type="coiled-coil region" evidence="13">
    <location>
        <begin position="126"/>
        <end position="195"/>
    </location>
</feature>
<evidence type="ECO:0000256" key="9">
    <source>
        <dbReference type="ARBA" id="ARBA00023069"/>
    </source>
</evidence>
<evidence type="ECO:0000256" key="7">
    <source>
        <dbReference type="ARBA" id="ARBA00022846"/>
    </source>
</evidence>
<dbReference type="Pfam" id="PF13851">
    <property type="entry name" value="GAS"/>
    <property type="match status" value="1"/>
</dbReference>
<feature type="coiled-coil region" evidence="13">
    <location>
        <begin position="399"/>
        <end position="426"/>
    </location>
</feature>
<evidence type="ECO:0000313" key="17">
    <source>
        <dbReference type="Proteomes" id="UP001488805"/>
    </source>
</evidence>
<evidence type="ECO:0000256" key="13">
    <source>
        <dbReference type="SAM" id="Coils"/>
    </source>
</evidence>
<keyword evidence="10" id="KW-0206">Cytoskeleton</keyword>
<evidence type="ECO:0000259" key="15">
    <source>
        <dbReference type="Pfam" id="PF13851"/>
    </source>
</evidence>
<evidence type="ECO:0000256" key="8">
    <source>
        <dbReference type="ARBA" id="ARBA00023054"/>
    </source>
</evidence>
<evidence type="ECO:0000256" key="10">
    <source>
        <dbReference type="ARBA" id="ARBA00023212"/>
    </source>
</evidence>
<dbReference type="GO" id="GO:0030317">
    <property type="term" value="P:flagellated sperm motility"/>
    <property type="evidence" value="ECO:0007669"/>
    <property type="project" value="TreeGrafter"/>
</dbReference>
<dbReference type="GO" id="GO:0008017">
    <property type="term" value="F:microtubule binding"/>
    <property type="evidence" value="ECO:0007669"/>
    <property type="project" value="InterPro"/>
</dbReference>
<dbReference type="GO" id="GO:0031267">
    <property type="term" value="F:small GTPase binding"/>
    <property type="evidence" value="ECO:0007669"/>
    <property type="project" value="InterPro"/>
</dbReference>
<evidence type="ECO:0000256" key="14">
    <source>
        <dbReference type="SAM" id="MobiDB-lite"/>
    </source>
</evidence>
<keyword evidence="9" id="KW-0969">Cilium</keyword>
<reference evidence="16 17" key="1">
    <citation type="journal article" date="2024" name="Genome Biol. Evol.">
        <title>Chromosome-level genome assembly of the viviparous eelpout Zoarces viviparus.</title>
        <authorList>
            <person name="Fuhrmann N."/>
            <person name="Brasseur M.V."/>
            <person name="Bakowski C.E."/>
            <person name="Podsiadlowski L."/>
            <person name="Prost S."/>
            <person name="Krehenwinkel H."/>
            <person name="Mayer C."/>
        </authorList>
    </citation>
    <scope>NUCLEOTIDE SEQUENCE [LARGE SCALE GENOMIC DNA]</scope>
    <source>
        <strain evidence="16">NO-MEL_2022_Ind0_liver</strain>
    </source>
</reference>
<evidence type="ECO:0000256" key="1">
    <source>
        <dbReference type="ARBA" id="ARBA00004230"/>
    </source>
</evidence>
<keyword evidence="7" id="KW-0282">Flagellum</keyword>
<dbReference type="InterPro" id="IPR039308">
    <property type="entry name" value="GAS8"/>
</dbReference>
<accession>A0AAW1EAU1</accession>
<dbReference type="GO" id="GO:0005794">
    <property type="term" value="C:Golgi apparatus"/>
    <property type="evidence" value="ECO:0007669"/>
    <property type="project" value="TreeGrafter"/>
</dbReference>
<feature type="compositionally biased region" description="Basic and acidic residues" evidence="14">
    <location>
        <begin position="18"/>
        <end position="34"/>
    </location>
</feature>
<feature type="coiled-coil region" evidence="13">
    <location>
        <begin position="271"/>
        <end position="323"/>
    </location>
</feature>
<name>A0AAW1EAU1_ZOAVI</name>
<gene>
    <name evidence="16" type="ORF">VZT92_021943</name>
</gene>
<keyword evidence="8 13" id="KW-0175">Coiled coil</keyword>
<feature type="domain" description="Growth arrest-specific protein 8" evidence="15">
    <location>
        <begin position="222"/>
        <end position="409"/>
    </location>
</feature>
<dbReference type="AlphaFoldDB" id="A0AAW1EAU1"/>
<keyword evidence="17" id="KW-1185">Reference proteome</keyword>
<evidence type="ECO:0000256" key="2">
    <source>
        <dbReference type="ARBA" id="ARBA00004245"/>
    </source>
</evidence>
<evidence type="ECO:0000256" key="3">
    <source>
        <dbReference type="ARBA" id="ARBA00009859"/>
    </source>
</evidence>
<dbReference type="PANTHER" id="PTHR31543">
    <property type="entry name" value="DYNEIN REGULATORY COMPLEX SUBUNIT 4"/>
    <property type="match status" value="1"/>
</dbReference>
<dbReference type="PANTHER" id="PTHR31543:SF0">
    <property type="entry name" value="DYNEIN REGULATORY COMPLEX SUBUNIT 4"/>
    <property type="match status" value="1"/>
</dbReference>
<evidence type="ECO:0000256" key="11">
    <source>
        <dbReference type="ARBA" id="ARBA00023273"/>
    </source>
</evidence>
<sequence>MPPKSSKGSRKTPAKAKAPKDGSTKEELSKEQLEEQMLRLREELDREREERNYFLLERDKMPKFLGITERKLEEVKAEKKNFDKELEEDEERHQVKIKMYKQKMKYPLYEHQNTTSQLKADGLVSAQVVQEEQEQLETELHEEMRVIMEDMQQLDNETLVKELELKYDEEITKTSNRVEKKIAETRAQYDENKELRRQKLDNMTKNKISEKEDQWNSHVNTLVEDHKKTLTDCEAFWEEERNVNESLKEQIQLMNMQKEKKEDPACLLLENKQIAELLSKVSEENAEIEKEMKYFVIRKDVDGKAEEKKLDKLKRDYETLEQTFCKLELERDELYKSFTRNIERVQHEADRKSAALEEKLKGLKDGLEKTQAQLLSVLSAPNMDRTALRGVTDTIEKNLDSSNDSIKNLEYKKAQLSQARKDLLLTYEAWCGGALREAI</sequence>
<protein>
    <recommendedName>
        <fullName evidence="4">Dynein regulatory complex subunit 4</fullName>
    </recommendedName>
    <alternativeName>
        <fullName evidence="12">Growth arrest-specific protein 8</fullName>
    </alternativeName>
</protein>
<evidence type="ECO:0000256" key="4">
    <source>
        <dbReference type="ARBA" id="ARBA00021301"/>
    </source>
</evidence>
<comment type="similarity">
    <text evidence="3">Belongs to the DRC4 family.</text>
</comment>
<dbReference type="GO" id="GO:0031514">
    <property type="term" value="C:motile cilium"/>
    <property type="evidence" value="ECO:0007669"/>
    <property type="project" value="UniProtKB-SubCell"/>
</dbReference>
<comment type="caution">
    <text evidence="16">The sequence shown here is derived from an EMBL/GenBank/DDBJ whole genome shotgun (WGS) entry which is preliminary data.</text>
</comment>
<keyword evidence="6" id="KW-0493">Microtubule</keyword>
<organism evidence="16 17">
    <name type="scientific">Zoarces viviparus</name>
    <name type="common">Viviparous eelpout</name>
    <name type="synonym">Blennius viviparus</name>
    <dbReference type="NCBI Taxonomy" id="48416"/>
    <lineage>
        <taxon>Eukaryota</taxon>
        <taxon>Metazoa</taxon>
        <taxon>Chordata</taxon>
        <taxon>Craniata</taxon>
        <taxon>Vertebrata</taxon>
        <taxon>Euteleostomi</taxon>
        <taxon>Actinopterygii</taxon>
        <taxon>Neopterygii</taxon>
        <taxon>Teleostei</taxon>
        <taxon>Neoteleostei</taxon>
        <taxon>Acanthomorphata</taxon>
        <taxon>Eupercaria</taxon>
        <taxon>Perciformes</taxon>
        <taxon>Cottioidei</taxon>
        <taxon>Zoarcales</taxon>
        <taxon>Zoarcidae</taxon>
        <taxon>Zoarcinae</taxon>
        <taxon>Zoarces</taxon>
    </lineage>
</organism>